<dbReference type="InterPro" id="IPR011123">
    <property type="entry name" value="Y_Y_Y"/>
</dbReference>
<dbReference type="EMBL" id="JACSPP010000062">
    <property type="protein sequence ID" value="MBD8041670.1"/>
    <property type="molecule type" value="Genomic_DNA"/>
</dbReference>
<dbReference type="PROSITE" id="PS01124">
    <property type="entry name" value="HTH_ARAC_FAMILY_2"/>
    <property type="match status" value="1"/>
</dbReference>
<dbReference type="InterPro" id="IPR013783">
    <property type="entry name" value="Ig-like_fold"/>
</dbReference>
<evidence type="ECO:0000256" key="8">
    <source>
        <dbReference type="SAM" id="Phobius"/>
    </source>
</evidence>
<evidence type="ECO:0000259" key="11">
    <source>
        <dbReference type="PROSITE" id="PS50110"/>
    </source>
</evidence>
<evidence type="ECO:0000256" key="5">
    <source>
        <dbReference type="ARBA" id="ARBA00023125"/>
    </source>
</evidence>
<keyword evidence="13" id="KW-1185">Reference proteome</keyword>
<dbReference type="InterPro" id="IPR009057">
    <property type="entry name" value="Homeodomain-like_sf"/>
</dbReference>
<gene>
    <name evidence="12" type="ORF">H9625_14730</name>
</gene>
<dbReference type="CDD" id="cd00082">
    <property type="entry name" value="HisKA"/>
    <property type="match status" value="1"/>
</dbReference>
<dbReference type="InterPro" id="IPR036097">
    <property type="entry name" value="HisK_dim/P_sf"/>
</dbReference>
<organism evidence="12 13">
    <name type="scientific">Phocaeicola intestinalis</name>
    <dbReference type="NCBI Taxonomy" id="2762212"/>
    <lineage>
        <taxon>Bacteria</taxon>
        <taxon>Pseudomonadati</taxon>
        <taxon>Bacteroidota</taxon>
        <taxon>Bacteroidia</taxon>
        <taxon>Bacteroidales</taxon>
        <taxon>Bacteroidaceae</taxon>
        <taxon>Phocaeicola</taxon>
    </lineage>
</organism>
<dbReference type="Gene3D" id="3.30.565.10">
    <property type="entry name" value="Histidine kinase-like ATPase, C-terminal domain"/>
    <property type="match status" value="1"/>
</dbReference>
<dbReference type="PANTHER" id="PTHR43547:SF2">
    <property type="entry name" value="HYBRID SIGNAL TRANSDUCTION HISTIDINE KINASE C"/>
    <property type="match status" value="1"/>
</dbReference>
<keyword evidence="6" id="KW-0804">Transcription</keyword>
<dbReference type="InterPro" id="IPR015943">
    <property type="entry name" value="WD40/YVTN_repeat-like_dom_sf"/>
</dbReference>
<evidence type="ECO:0000256" key="1">
    <source>
        <dbReference type="ARBA" id="ARBA00000085"/>
    </source>
</evidence>
<keyword evidence="3 7" id="KW-0597">Phosphoprotein</keyword>
<dbReference type="InterPro" id="IPR001789">
    <property type="entry name" value="Sig_transdc_resp-reg_receiver"/>
</dbReference>
<keyword evidence="4" id="KW-0805">Transcription regulation</keyword>
<dbReference type="InterPro" id="IPR005467">
    <property type="entry name" value="His_kinase_dom"/>
</dbReference>
<dbReference type="SUPFAM" id="SSF47384">
    <property type="entry name" value="Homodimeric domain of signal transducing histidine kinase"/>
    <property type="match status" value="1"/>
</dbReference>
<feature type="modified residue" description="4-aspartylphosphate" evidence="7">
    <location>
        <position position="1226"/>
    </location>
</feature>
<dbReference type="RefSeq" id="WP_191765098.1">
    <property type="nucleotide sequence ID" value="NZ_JACSPP010000062.1"/>
</dbReference>
<evidence type="ECO:0000313" key="13">
    <source>
        <dbReference type="Proteomes" id="UP000620874"/>
    </source>
</evidence>
<dbReference type="CDD" id="cd17574">
    <property type="entry name" value="REC_OmpR"/>
    <property type="match status" value="1"/>
</dbReference>
<feature type="domain" description="Histidine kinase" evidence="10">
    <location>
        <begin position="905"/>
        <end position="1121"/>
    </location>
</feature>
<accession>A0ABR8YBS5</accession>
<evidence type="ECO:0000259" key="9">
    <source>
        <dbReference type="PROSITE" id="PS01124"/>
    </source>
</evidence>
<dbReference type="Pfam" id="PF07495">
    <property type="entry name" value="Y_Y_Y"/>
    <property type="match status" value="1"/>
</dbReference>
<dbReference type="Proteomes" id="UP000620874">
    <property type="component" value="Unassembled WGS sequence"/>
</dbReference>
<evidence type="ECO:0000256" key="2">
    <source>
        <dbReference type="ARBA" id="ARBA00012438"/>
    </source>
</evidence>
<keyword evidence="5" id="KW-0238">DNA-binding</keyword>
<dbReference type="Gene3D" id="1.10.10.60">
    <property type="entry name" value="Homeodomain-like"/>
    <property type="match status" value="2"/>
</dbReference>
<dbReference type="Gene3D" id="2.60.40.10">
    <property type="entry name" value="Immunoglobulins"/>
    <property type="match status" value="1"/>
</dbReference>
<dbReference type="InterPro" id="IPR036890">
    <property type="entry name" value="HATPase_C_sf"/>
</dbReference>
<dbReference type="SMART" id="SM00342">
    <property type="entry name" value="HTH_ARAC"/>
    <property type="match status" value="1"/>
</dbReference>
<dbReference type="SUPFAM" id="SSF52172">
    <property type="entry name" value="CheY-like"/>
    <property type="match status" value="1"/>
</dbReference>
<dbReference type="Pfam" id="PF07494">
    <property type="entry name" value="Reg_prop"/>
    <property type="match status" value="3"/>
</dbReference>
<comment type="catalytic activity">
    <reaction evidence="1">
        <text>ATP + protein L-histidine = ADP + protein N-phospho-L-histidine.</text>
        <dbReference type="EC" id="2.7.13.3"/>
    </reaction>
</comment>
<dbReference type="PROSITE" id="PS50110">
    <property type="entry name" value="RESPONSE_REGULATORY"/>
    <property type="match status" value="1"/>
</dbReference>
<dbReference type="EC" id="2.7.13.3" evidence="2"/>
<dbReference type="PROSITE" id="PS00041">
    <property type="entry name" value="HTH_ARAC_FAMILY_1"/>
    <property type="match status" value="1"/>
</dbReference>
<dbReference type="Pfam" id="PF02518">
    <property type="entry name" value="HATPase_c"/>
    <property type="match status" value="1"/>
</dbReference>
<dbReference type="SMART" id="SM00388">
    <property type="entry name" value="HisKA"/>
    <property type="match status" value="1"/>
</dbReference>
<dbReference type="InterPro" id="IPR011006">
    <property type="entry name" value="CheY-like_superfamily"/>
</dbReference>
<keyword evidence="8" id="KW-0812">Transmembrane</keyword>
<keyword evidence="8" id="KW-0472">Membrane</keyword>
<dbReference type="Pfam" id="PF00512">
    <property type="entry name" value="HisKA"/>
    <property type="match status" value="1"/>
</dbReference>
<dbReference type="Gene3D" id="1.10.287.130">
    <property type="match status" value="1"/>
</dbReference>
<dbReference type="Gene3D" id="3.40.50.2300">
    <property type="match status" value="1"/>
</dbReference>
<dbReference type="Pfam" id="PF00072">
    <property type="entry name" value="Response_reg"/>
    <property type="match status" value="1"/>
</dbReference>
<feature type="domain" description="Response regulatory" evidence="11">
    <location>
        <begin position="1178"/>
        <end position="1293"/>
    </location>
</feature>
<dbReference type="InterPro" id="IPR003594">
    <property type="entry name" value="HATPase_dom"/>
</dbReference>
<keyword evidence="8" id="KW-1133">Transmembrane helix</keyword>
<feature type="transmembrane region" description="Helical" evidence="8">
    <location>
        <begin position="858"/>
        <end position="876"/>
    </location>
</feature>
<dbReference type="SMART" id="SM00387">
    <property type="entry name" value="HATPase_c"/>
    <property type="match status" value="1"/>
</dbReference>
<sequence length="1443" mass="164406">MKRIVLLLVGWLGICTAVLGGVDVRSERLTVAEGLANNSVRCIYQDGKGFIWFGTLDGLNRYDGLSFLTFLPEKEMKISLADHRVYRLAEDKNGFLWIRHTNSLYSCYDLRKGQVVDFTGCGEYLDSYSSIYIPEKADEDVWLWGTQDGCRRVVCKGGSLTSESFKKGKCLASDDVNQIYPDGKGGVWIATAHGLYHWLDGKLLTIDSRLNIRYIYRYEGKAYFFASDGSMYGTDAAGQIKQLDQLAVHKSLRFNGQVYYRDEWMIYTSAGNFCFNFRQGCYVKPNPMLDIRNVQIQQDNKHDFWIYNNSGKLRYLQVESGKVLEFQLMTKEDLDYIDEERYSIVHDSRGLLWIATYGNGLYVYDLQHDEMQHFTTGEKDNGVISSDYLLCLMEDQLGNMWVSSEFTGVDKLNIVNTDVARVYPNGEEKINRSNAVRFVSCLDGSDIYLATRTGDVVVYDTLLAVKNVLKANTNVYAIAEDREGTKWYGTRGKGIIVGEERYMHQRDDSTSLSSNQIYNLMCDSRGRMWVATFGGGLNLAVRKEGKYQFRRFFQSEAQNRVRILCEDRGGWIWMGTDKGIYVFQPDELIRNPNAYYHYALENGSLYSNEIRSIVLDSEGYVWIAETGAGFSYCAPGQDYARLKFVHCGVTDGLVNNMVQDFVEDQQGNMWISTEYGISCFDRQTGIFENHFFSSNVLGNIYCENCGIRLPDGRLAFGTNYGLSVINPILVSEAGNESVVTFTDLKLNGVSVRPGDDSSPLELALPYLSEIRLDYNQNSFVVNFSTLDYVRPGIQKFCYMLEGYEKEWSIPSPLNFAAYKNLRPGTYRLHVKASNSLGVWNEKESVLKIVVVPPFWRTIWAYLIYILLLGGALYLTYRILARMNALRNQIKVEEQLTEYKLVFFTNISHEFRTPLTLIQNALEKIHLSGKLPKEIASSVRVMDKSTMRLLRLINQLLEFRRMQNNKLTLSLEKIDVMDFLHDLTLNFKEMAESKRMKFCFEPSTDHYNMYVDKEKLDKVVYNLLSNAFKYTPSGGTIILTAKVDEAGNRFIVQVSDTGVGIPKEKREELFKRFAKNRISGSSMGIGLHLTHELVVVHKGTITYRENAGGKGSVFIVSLPSDASAYDEKDFLIPDNVILREEEKTEKQQTELFLENVSDASKEDCEEKDVEIPVPLNKRKVLIIEDDTDVREYLKRELSTYFEVDAEEDGISGLKKALEYDADLIISDVMMPGYSGFEVTRRLKDNFETSHIPVILLTALGTDDKHVEGIDCGADAYITKPFSLKLLLVRAFRLIEQRDKLRKKFSNDPTMLGSALCRTDKDKLFTERLTLIVEKHMENPQLSVDDLATMMGVGRSVFYRKVRGITGYSPNEYLRVMRMKKAADLLAQSDEFTIAEVARQVGINDPFYFSKCFKTQFGVTPSAYQKSGGVLPGNGDADREENASK</sequence>
<dbReference type="PRINTS" id="PR00344">
    <property type="entry name" value="BCTRLSENSOR"/>
</dbReference>
<name>A0ABR8YBS5_9BACT</name>
<evidence type="ECO:0000256" key="4">
    <source>
        <dbReference type="ARBA" id="ARBA00023015"/>
    </source>
</evidence>
<evidence type="ECO:0000313" key="12">
    <source>
        <dbReference type="EMBL" id="MBD8041670.1"/>
    </source>
</evidence>
<dbReference type="InterPro" id="IPR018062">
    <property type="entry name" value="HTH_AraC-typ_CS"/>
</dbReference>
<evidence type="ECO:0000256" key="7">
    <source>
        <dbReference type="PROSITE-ProRule" id="PRU00169"/>
    </source>
</evidence>
<dbReference type="InterPro" id="IPR011110">
    <property type="entry name" value="Reg_prop"/>
</dbReference>
<dbReference type="Pfam" id="PF12833">
    <property type="entry name" value="HTH_18"/>
    <property type="match status" value="1"/>
</dbReference>
<dbReference type="PANTHER" id="PTHR43547">
    <property type="entry name" value="TWO-COMPONENT HISTIDINE KINASE"/>
    <property type="match status" value="1"/>
</dbReference>
<feature type="domain" description="HTH araC/xylS-type" evidence="9">
    <location>
        <begin position="1325"/>
        <end position="1425"/>
    </location>
</feature>
<dbReference type="InterPro" id="IPR018060">
    <property type="entry name" value="HTH_AraC"/>
</dbReference>
<comment type="caution">
    <text evidence="12">The sequence shown here is derived from an EMBL/GenBank/DDBJ whole genome shotgun (WGS) entry which is preliminary data.</text>
</comment>
<dbReference type="SMART" id="SM00448">
    <property type="entry name" value="REC"/>
    <property type="match status" value="1"/>
</dbReference>
<evidence type="ECO:0000256" key="6">
    <source>
        <dbReference type="ARBA" id="ARBA00023163"/>
    </source>
</evidence>
<dbReference type="PROSITE" id="PS50109">
    <property type="entry name" value="HIS_KIN"/>
    <property type="match status" value="1"/>
</dbReference>
<protein>
    <recommendedName>
        <fullName evidence="2">histidine kinase</fullName>
        <ecNumber evidence="2">2.7.13.3</ecNumber>
    </recommendedName>
</protein>
<dbReference type="SUPFAM" id="SSF63829">
    <property type="entry name" value="Calcium-dependent phosphotriesterase"/>
    <property type="match status" value="4"/>
</dbReference>
<dbReference type="InterPro" id="IPR004358">
    <property type="entry name" value="Sig_transdc_His_kin-like_C"/>
</dbReference>
<evidence type="ECO:0000259" key="10">
    <source>
        <dbReference type="PROSITE" id="PS50109"/>
    </source>
</evidence>
<dbReference type="SUPFAM" id="SSF46689">
    <property type="entry name" value="Homeodomain-like"/>
    <property type="match status" value="1"/>
</dbReference>
<dbReference type="Gene3D" id="2.130.10.10">
    <property type="entry name" value="YVTN repeat-like/Quinoprotein amine dehydrogenase"/>
    <property type="match status" value="3"/>
</dbReference>
<reference evidence="12 13" key="1">
    <citation type="submission" date="2020-08" db="EMBL/GenBank/DDBJ databases">
        <title>A Genomic Blueprint of the Chicken Gut Microbiome.</title>
        <authorList>
            <person name="Gilroy R."/>
            <person name="Ravi A."/>
            <person name="Getino M."/>
            <person name="Pursley I."/>
            <person name="Horton D.L."/>
            <person name="Alikhan N.-F."/>
            <person name="Baker D."/>
            <person name="Gharbi K."/>
            <person name="Hall N."/>
            <person name="Watson M."/>
            <person name="Adriaenssens E.M."/>
            <person name="Foster-Nyarko E."/>
            <person name="Jarju S."/>
            <person name="Secka A."/>
            <person name="Antonio M."/>
            <person name="Oren A."/>
            <person name="Chaudhuri R."/>
            <person name="La Ragione R.M."/>
            <person name="Hildebrand F."/>
            <person name="Pallen M.J."/>
        </authorList>
    </citation>
    <scope>NUCLEOTIDE SEQUENCE [LARGE SCALE GENOMIC DNA]</scope>
    <source>
        <strain evidence="12 13">Sa1CVN1</strain>
    </source>
</reference>
<evidence type="ECO:0000256" key="3">
    <source>
        <dbReference type="ARBA" id="ARBA00022553"/>
    </source>
</evidence>
<dbReference type="SUPFAM" id="SSF55874">
    <property type="entry name" value="ATPase domain of HSP90 chaperone/DNA topoisomerase II/histidine kinase"/>
    <property type="match status" value="1"/>
</dbReference>
<dbReference type="InterPro" id="IPR003661">
    <property type="entry name" value="HisK_dim/P_dom"/>
</dbReference>
<proteinExistence type="predicted"/>